<reference evidence="6" key="2">
    <citation type="journal article" date="2017" name="J. Anim. Genet.">
        <title>Multiple reference genome sequences of hot pepper reveal the massive evolution of plant disease resistance genes by retroduplication.</title>
        <authorList>
            <person name="Kim S."/>
            <person name="Park J."/>
            <person name="Yeom S.-I."/>
            <person name="Kim Y.-M."/>
            <person name="Seo E."/>
            <person name="Kim K.-T."/>
            <person name="Kim M.-S."/>
            <person name="Lee J.M."/>
            <person name="Cheong K."/>
            <person name="Shin H.-S."/>
            <person name="Kim S.-B."/>
            <person name="Han K."/>
            <person name="Lee J."/>
            <person name="Park M."/>
            <person name="Lee H.-A."/>
            <person name="Lee H.-Y."/>
            <person name="Lee Y."/>
            <person name="Oh S."/>
            <person name="Lee J.H."/>
            <person name="Choi E."/>
            <person name="Choi E."/>
            <person name="Lee S.E."/>
            <person name="Jeon J."/>
            <person name="Kim H."/>
            <person name="Choi G."/>
            <person name="Song H."/>
            <person name="Lee J."/>
            <person name="Lee S.-C."/>
            <person name="Kwon J.-K."/>
            <person name="Lee H.-Y."/>
            <person name="Koo N."/>
            <person name="Hong Y."/>
            <person name="Kim R.W."/>
            <person name="Kang W.-H."/>
            <person name="Huh J.H."/>
            <person name="Kang B.-C."/>
            <person name="Yang T.-J."/>
            <person name="Lee Y.-H."/>
            <person name="Bennetzen J.L."/>
            <person name="Choi D."/>
        </authorList>
    </citation>
    <scope>NUCLEOTIDE SEQUENCE [LARGE SCALE GENOMIC DNA]</scope>
    <source>
        <strain evidence="6">cv. PBC81</strain>
    </source>
</reference>
<evidence type="ECO:0000256" key="2">
    <source>
        <dbReference type="PIRSR" id="PIRSR601461-1"/>
    </source>
</evidence>
<evidence type="ECO:0000313" key="6">
    <source>
        <dbReference type="Proteomes" id="UP000224567"/>
    </source>
</evidence>
<dbReference type="GO" id="GO:0006508">
    <property type="term" value="P:proteolysis"/>
    <property type="evidence" value="ECO:0007669"/>
    <property type="project" value="InterPro"/>
</dbReference>
<dbReference type="PROSITE" id="PS51767">
    <property type="entry name" value="PEPTIDASE_A1"/>
    <property type="match status" value="1"/>
</dbReference>
<comment type="caution">
    <text evidence="5">The sequence shown here is derived from an EMBL/GenBank/DDBJ whole genome shotgun (WGS) entry which is preliminary data.</text>
</comment>
<dbReference type="InterPro" id="IPR013103">
    <property type="entry name" value="RVT_2"/>
</dbReference>
<dbReference type="SUPFAM" id="SSF50630">
    <property type="entry name" value="Acid proteases"/>
    <property type="match status" value="1"/>
</dbReference>
<evidence type="ECO:0000259" key="4">
    <source>
        <dbReference type="PROSITE" id="PS51767"/>
    </source>
</evidence>
<dbReference type="Proteomes" id="UP000224567">
    <property type="component" value="Unassembled WGS sequence"/>
</dbReference>
<dbReference type="InterPro" id="IPR032799">
    <property type="entry name" value="TAXi_C"/>
</dbReference>
<dbReference type="InterPro" id="IPR021109">
    <property type="entry name" value="Peptidase_aspartic_dom_sf"/>
</dbReference>
<dbReference type="OrthoDB" id="1645289at2759"/>
<dbReference type="CDD" id="cd09272">
    <property type="entry name" value="RNase_HI_RT_Ty1"/>
    <property type="match status" value="1"/>
</dbReference>
<dbReference type="PANTHER" id="PTHR13683">
    <property type="entry name" value="ASPARTYL PROTEASES"/>
    <property type="match status" value="1"/>
</dbReference>
<feature type="compositionally biased region" description="Basic and acidic residues" evidence="3">
    <location>
        <begin position="487"/>
        <end position="496"/>
    </location>
</feature>
<sequence>MSSSDSSFWKEAVNSEIDSILSNHTWELVDLPPGNKPLGSKWIFKRKMKTDGTIDKYKARLVVKGFNQKEGLDYFDTYSPVTRITSIRMLIALAAVYDLQIHQMDVKTAFLNGELEEEIYMEQPEGFVVPGKENKVCKLVKSLYGLKQAPKQWHAKFDQTMLANGFKINECDKCVYIKDTPNHQVIVCLYVDDMLIISRDICDINATKRMLESKFDMKDLGVADVILGIRIHRTPQGLALSQSHYIEKVLDKFKYMEFDIAKTPLDANFALRKNEGESDSQLEYARVLGCLMYIMNCTRPDIACTISKLSRYTSNPNKTHWMAMKRVLGYLKYTQDYALHYNKYPVVLEGYSDANWITGSNEVKSTSGYVFTIGGGAVSWKSSKQTCIARSTMESEFIALDKAGEEAEWLRNFLEDIPYWPKPVAPVCIHCDSQAAIGRAGSMMYNGKSRHIRRRHNTVRELLSSGIITIDYVKSKDNVSDPLTKGLSREGVERTSKGMGLRPRTSQHGDHQSVQVTFGCGKDQTTGQSSFGGTYSGVTGLGLRLKFGSYSLPSQFGADLMSICLPGFYSGKTSSLNFHITPWRRTTSTKIIKDDRIARCNTRASYLASTFEDDHCDIKEGGNSTLLITRQQVAGGGKIREIVPKSTEVTCVNSEYLASFLIGSQLVKNYLLIDTGSTLLWWQCGPCEANKCYKQDQPIYDLTTSRTSRKVDCIRRSSYCITEDRDFHCDQYSSECIYSKRYVDESRTNGFMADDVNYFVLGMKPIRVTFGCSKHQSGDFSSSNSGILGLGRKVFPTEKGGYSLPSQFRSNLMSMCLPTFYSGKGSVLSFHTSKWSGATKAKLLPNYKYPTHYFVNLYKVFVNDTEVQVNPSWWKFKRDMSGGIFVDTGKTFTRFPYDFYILFRYLFRAQVRDIPLVNSTVGPFGTCYEGDPGGDDLFFPVVKLYFGSVSPTTMLFLDHERVMMKYRGFYCLAFVGWKNNYGILGVNQLQGVALTFDTSENTLAFDIDACD</sequence>
<evidence type="ECO:0000313" key="5">
    <source>
        <dbReference type="EMBL" id="PHT42147.1"/>
    </source>
</evidence>
<dbReference type="STRING" id="33114.A0A2G2WAA4"/>
<dbReference type="GO" id="GO:0004190">
    <property type="term" value="F:aspartic-type endopeptidase activity"/>
    <property type="evidence" value="ECO:0007669"/>
    <property type="project" value="InterPro"/>
</dbReference>
<dbReference type="Pfam" id="PF14541">
    <property type="entry name" value="TAXi_C"/>
    <property type="match status" value="1"/>
</dbReference>
<accession>A0A2G2WAA4</accession>
<dbReference type="InterPro" id="IPR033121">
    <property type="entry name" value="PEPTIDASE_A1"/>
</dbReference>
<feature type="active site" evidence="2">
    <location>
        <position position="674"/>
    </location>
</feature>
<evidence type="ECO:0000256" key="1">
    <source>
        <dbReference type="ARBA" id="ARBA00007447"/>
    </source>
</evidence>
<dbReference type="PANTHER" id="PTHR13683:SF891">
    <property type="entry name" value="PROTEIN ASPARTIC PROTEASE IN GUARD CELL 2-LIKE"/>
    <property type="match status" value="1"/>
</dbReference>
<protein>
    <recommendedName>
        <fullName evidence="4">Peptidase A1 domain-containing protein</fullName>
    </recommendedName>
</protein>
<name>A0A2G2WAA4_CAPBA</name>
<dbReference type="AlphaFoldDB" id="A0A2G2WAA4"/>
<feature type="active site" evidence="2">
    <location>
        <position position="887"/>
    </location>
</feature>
<evidence type="ECO:0000256" key="3">
    <source>
        <dbReference type="SAM" id="MobiDB-lite"/>
    </source>
</evidence>
<feature type="region of interest" description="Disordered" evidence="3">
    <location>
        <begin position="482"/>
        <end position="508"/>
    </location>
</feature>
<proteinExistence type="inferred from homology"/>
<dbReference type="EMBL" id="MLFT02000007">
    <property type="protein sequence ID" value="PHT42147.1"/>
    <property type="molecule type" value="Genomic_DNA"/>
</dbReference>
<reference evidence="5 6" key="1">
    <citation type="journal article" date="2017" name="Genome Biol.">
        <title>New reference genome sequences of hot pepper reveal the massive evolution of plant disease-resistance genes by retroduplication.</title>
        <authorList>
            <person name="Kim S."/>
            <person name="Park J."/>
            <person name="Yeom S.I."/>
            <person name="Kim Y.M."/>
            <person name="Seo E."/>
            <person name="Kim K.T."/>
            <person name="Kim M.S."/>
            <person name="Lee J.M."/>
            <person name="Cheong K."/>
            <person name="Shin H.S."/>
            <person name="Kim S.B."/>
            <person name="Han K."/>
            <person name="Lee J."/>
            <person name="Park M."/>
            <person name="Lee H.A."/>
            <person name="Lee H.Y."/>
            <person name="Lee Y."/>
            <person name="Oh S."/>
            <person name="Lee J.H."/>
            <person name="Choi E."/>
            <person name="Choi E."/>
            <person name="Lee S.E."/>
            <person name="Jeon J."/>
            <person name="Kim H."/>
            <person name="Choi G."/>
            <person name="Song H."/>
            <person name="Lee J."/>
            <person name="Lee S.C."/>
            <person name="Kwon J.K."/>
            <person name="Lee H.Y."/>
            <person name="Koo N."/>
            <person name="Hong Y."/>
            <person name="Kim R.W."/>
            <person name="Kang W.H."/>
            <person name="Huh J.H."/>
            <person name="Kang B.C."/>
            <person name="Yang T.J."/>
            <person name="Lee Y.H."/>
            <person name="Bennetzen J.L."/>
            <person name="Choi D."/>
        </authorList>
    </citation>
    <scope>NUCLEOTIDE SEQUENCE [LARGE SCALE GENOMIC DNA]</scope>
    <source>
        <strain evidence="6">cv. PBC81</strain>
    </source>
</reference>
<gene>
    <name evidence="5" type="ORF">CQW23_16172</name>
</gene>
<keyword evidence="6" id="KW-1185">Reference proteome</keyword>
<feature type="domain" description="Peptidase A1" evidence="4">
    <location>
        <begin position="656"/>
        <end position="1006"/>
    </location>
</feature>
<dbReference type="Pfam" id="PF14543">
    <property type="entry name" value="TAXi_N"/>
    <property type="match status" value="1"/>
</dbReference>
<dbReference type="Pfam" id="PF07727">
    <property type="entry name" value="RVT_2"/>
    <property type="match status" value="1"/>
</dbReference>
<dbReference type="InterPro" id="IPR001461">
    <property type="entry name" value="Aspartic_peptidase_A1"/>
</dbReference>
<dbReference type="Gene3D" id="2.40.70.10">
    <property type="entry name" value="Acid Proteases"/>
    <property type="match status" value="3"/>
</dbReference>
<dbReference type="InterPro" id="IPR043502">
    <property type="entry name" value="DNA/RNA_pol_sf"/>
</dbReference>
<dbReference type="InterPro" id="IPR032861">
    <property type="entry name" value="TAXi_N"/>
</dbReference>
<dbReference type="SUPFAM" id="SSF56672">
    <property type="entry name" value="DNA/RNA polymerases"/>
    <property type="match status" value="1"/>
</dbReference>
<organism evidence="5 6">
    <name type="scientific">Capsicum baccatum</name>
    <name type="common">Peruvian pepper</name>
    <dbReference type="NCBI Taxonomy" id="33114"/>
    <lineage>
        <taxon>Eukaryota</taxon>
        <taxon>Viridiplantae</taxon>
        <taxon>Streptophyta</taxon>
        <taxon>Embryophyta</taxon>
        <taxon>Tracheophyta</taxon>
        <taxon>Spermatophyta</taxon>
        <taxon>Magnoliopsida</taxon>
        <taxon>eudicotyledons</taxon>
        <taxon>Gunneridae</taxon>
        <taxon>Pentapetalae</taxon>
        <taxon>asterids</taxon>
        <taxon>lamiids</taxon>
        <taxon>Solanales</taxon>
        <taxon>Solanaceae</taxon>
        <taxon>Solanoideae</taxon>
        <taxon>Capsiceae</taxon>
        <taxon>Capsicum</taxon>
    </lineage>
</organism>
<comment type="similarity">
    <text evidence="1">Belongs to the peptidase A1 family.</text>
</comment>